<feature type="compositionally biased region" description="Polar residues" evidence="1">
    <location>
        <begin position="273"/>
        <end position="283"/>
    </location>
</feature>
<dbReference type="InterPro" id="IPR021216">
    <property type="entry name" value="DUF2722"/>
</dbReference>
<keyword evidence="3" id="KW-1185">Reference proteome</keyword>
<dbReference type="AlphaFoldDB" id="G3AHT3"/>
<feature type="region of interest" description="Disordered" evidence="1">
    <location>
        <begin position="328"/>
        <end position="378"/>
    </location>
</feature>
<name>G3AHT3_SPAPN</name>
<feature type="compositionally biased region" description="Polar residues" evidence="1">
    <location>
        <begin position="67"/>
        <end position="76"/>
    </location>
</feature>
<reference evidence="2 3" key="1">
    <citation type="journal article" date="2011" name="Proc. Natl. Acad. Sci. U.S.A.">
        <title>Comparative genomics of xylose-fermenting fungi for enhanced biofuel production.</title>
        <authorList>
            <person name="Wohlbach D.J."/>
            <person name="Kuo A."/>
            <person name="Sato T.K."/>
            <person name="Potts K.M."/>
            <person name="Salamov A.A."/>
            <person name="LaButti K.M."/>
            <person name="Sun H."/>
            <person name="Clum A."/>
            <person name="Pangilinan J.L."/>
            <person name="Lindquist E.A."/>
            <person name="Lucas S."/>
            <person name="Lapidus A."/>
            <person name="Jin M."/>
            <person name="Gunawan C."/>
            <person name="Balan V."/>
            <person name="Dale B.E."/>
            <person name="Jeffries T.W."/>
            <person name="Zinkel R."/>
            <person name="Barry K.W."/>
            <person name="Grigoriev I.V."/>
            <person name="Gasch A.P."/>
        </authorList>
    </citation>
    <scope>NUCLEOTIDE SEQUENCE [LARGE SCALE GENOMIC DNA]</scope>
    <source>
        <strain evidence="3">NRRL Y-27907 / 11-Y1</strain>
    </source>
</reference>
<dbReference type="InParanoid" id="G3AHT3"/>
<dbReference type="eggNOG" id="ENOG502SGXG">
    <property type="taxonomic scope" value="Eukaryota"/>
</dbReference>
<dbReference type="Proteomes" id="UP000000709">
    <property type="component" value="Unassembled WGS sequence"/>
</dbReference>
<dbReference type="OMA" id="PNASHEM"/>
<evidence type="ECO:0000313" key="3">
    <source>
        <dbReference type="Proteomes" id="UP000000709"/>
    </source>
</evidence>
<dbReference type="OrthoDB" id="4022975at2759"/>
<feature type="compositionally biased region" description="Low complexity" evidence="1">
    <location>
        <begin position="43"/>
        <end position="54"/>
    </location>
</feature>
<organism evidence="3">
    <name type="scientific">Spathaspora passalidarum (strain NRRL Y-27907 / 11-Y1)</name>
    <dbReference type="NCBI Taxonomy" id="619300"/>
    <lineage>
        <taxon>Eukaryota</taxon>
        <taxon>Fungi</taxon>
        <taxon>Dikarya</taxon>
        <taxon>Ascomycota</taxon>
        <taxon>Saccharomycotina</taxon>
        <taxon>Pichiomycetes</taxon>
        <taxon>Debaryomycetaceae</taxon>
        <taxon>Spathaspora</taxon>
    </lineage>
</organism>
<dbReference type="Pfam" id="PF10846">
    <property type="entry name" value="DUF2722"/>
    <property type="match status" value="1"/>
</dbReference>
<dbReference type="HOGENOM" id="CLU_731908_0_0_1"/>
<dbReference type="GeneID" id="18873017"/>
<sequence length="378" mass="42676">MKSLAMPGLDINNAMKTSLIPGIPIESTRQNYDHSNIMSLQSSSNSILNSTPSPKSKPKVRIERTDSPQSATSTTSNDKSMIDIFNVLGINIENRGWPYDANTLQELIRFRGEQEKTRQEMLKNQNITLALELLKLAQEMNISNDVIPCLFTSDSLVMEHNLNQLQRFNDVPNGRTTRKRTYSDTQLSHMVKQKEDILKHKSHGSSPISKKELLPSPNKEKPTLLPPIPIPSRKEQSLSQEPQSSRPIQETSGQYSPKFIPQPPVYPRYYNPQPDNTIPSGNPGSPGFRPYIYPTPVQYPPPQYYFVPSSTQPVPPYLMNLPIPLQKTPPMQALHSPESIKSQKDDAPVKKRRNTGINFMISTPTNPPARKYNNPKVK</sequence>
<dbReference type="RefSeq" id="XP_007373831.1">
    <property type="nucleotide sequence ID" value="XM_007373769.1"/>
</dbReference>
<feature type="region of interest" description="Disordered" evidence="1">
    <location>
        <begin position="169"/>
        <end position="289"/>
    </location>
</feature>
<feature type="region of interest" description="Disordered" evidence="1">
    <location>
        <begin position="43"/>
        <end position="76"/>
    </location>
</feature>
<dbReference type="EMBL" id="GL996500">
    <property type="protein sequence ID" value="EGW34247.1"/>
    <property type="molecule type" value="Genomic_DNA"/>
</dbReference>
<protein>
    <submittedName>
        <fullName evidence="2">Uncharacterized protein</fullName>
    </submittedName>
</protein>
<evidence type="ECO:0000256" key="1">
    <source>
        <dbReference type="SAM" id="MobiDB-lite"/>
    </source>
</evidence>
<proteinExistence type="predicted"/>
<gene>
    <name evidence="2" type="ORF">SPAPADRAFT_59673</name>
</gene>
<feature type="compositionally biased region" description="Polar residues" evidence="1">
    <location>
        <begin position="237"/>
        <end position="255"/>
    </location>
</feature>
<dbReference type="KEGG" id="spaa:SPAPADRAFT_59673"/>
<feature type="compositionally biased region" description="Polar residues" evidence="1">
    <location>
        <begin position="355"/>
        <end position="364"/>
    </location>
</feature>
<accession>G3AHT3</accession>
<evidence type="ECO:0000313" key="2">
    <source>
        <dbReference type="EMBL" id="EGW34247.1"/>
    </source>
</evidence>
<feature type="compositionally biased region" description="Basic and acidic residues" evidence="1">
    <location>
        <begin position="209"/>
        <end position="222"/>
    </location>
</feature>